<dbReference type="Proteomes" id="UP000051380">
    <property type="component" value="Unassembled WGS sequence"/>
</dbReference>
<dbReference type="GO" id="GO:0016491">
    <property type="term" value="F:oxidoreductase activity"/>
    <property type="evidence" value="ECO:0007669"/>
    <property type="project" value="UniProtKB-KW"/>
</dbReference>
<dbReference type="Pfam" id="PF01315">
    <property type="entry name" value="Ald_Xan_dh_C"/>
    <property type="match status" value="1"/>
</dbReference>
<name>A0A0R3D1U1_9BRAD</name>
<evidence type="ECO:0000313" key="4">
    <source>
        <dbReference type="EMBL" id="KRQ01564.1"/>
    </source>
</evidence>
<dbReference type="SUPFAM" id="SSF54665">
    <property type="entry name" value="CO dehydrogenase molybdoprotein N-domain-like"/>
    <property type="match status" value="1"/>
</dbReference>
<dbReference type="InterPro" id="IPR008274">
    <property type="entry name" value="AldOxase/xan_DH_MoCoBD1"/>
</dbReference>
<dbReference type="PANTHER" id="PTHR11908:SF132">
    <property type="entry name" value="ALDEHYDE OXIDASE 1-RELATED"/>
    <property type="match status" value="1"/>
</dbReference>
<evidence type="ECO:0000259" key="3">
    <source>
        <dbReference type="SMART" id="SM01008"/>
    </source>
</evidence>
<dbReference type="RefSeq" id="WP_057026231.1">
    <property type="nucleotide sequence ID" value="NZ_LJYF01000004.1"/>
</dbReference>
<evidence type="ECO:0000256" key="1">
    <source>
        <dbReference type="ARBA" id="ARBA00022505"/>
    </source>
</evidence>
<organism evidence="4 5">
    <name type="scientific">Bradyrhizobium yuanmingense</name>
    <dbReference type="NCBI Taxonomy" id="108015"/>
    <lineage>
        <taxon>Bacteria</taxon>
        <taxon>Pseudomonadati</taxon>
        <taxon>Pseudomonadota</taxon>
        <taxon>Alphaproteobacteria</taxon>
        <taxon>Hyphomicrobiales</taxon>
        <taxon>Nitrobacteraceae</taxon>
        <taxon>Bradyrhizobium</taxon>
    </lineage>
</organism>
<evidence type="ECO:0000256" key="2">
    <source>
        <dbReference type="ARBA" id="ARBA00023002"/>
    </source>
</evidence>
<comment type="caution">
    <text evidence="4">The sequence shown here is derived from an EMBL/GenBank/DDBJ whole genome shotgun (WGS) entry which is preliminary data.</text>
</comment>
<dbReference type="Pfam" id="PF02738">
    <property type="entry name" value="MoCoBD_1"/>
    <property type="match status" value="1"/>
</dbReference>
<dbReference type="Gene3D" id="3.90.1170.50">
    <property type="entry name" value="Aldehyde oxidase/xanthine dehydrogenase, a/b hammerhead"/>
    <property type="match status" value="1"/>
</dbReference>
<dbReference type="EMBL" id="LJYF01000004">
    <property type="protein sequence ID" value="KRQ01564.1"/>
    <property type="molecule type" value="Genomic_DNA"/>
</dbReference>
<dbReference type="Gene3D" id="3.30.365.10">
    <property type="entry name" value="Aldehyde oxidase/xanthine dehydrogenase, molybdopterin binding domain"/>
    <property type="match status" value="4"/>
</dbReference>
<accession>A0A0R3D1U1</accession>
<evidence type="ECO:0000313" key="5">
    <source>
        <dbReference type="Proteomes" id="UP000051380"/>
    </source>
</evidence>
<dbReference type="InterPro" id="IPR046867">
    <property type="entry name" value="AldOxase/xan_DH_MoCoBD2"/>
</dbReference>
<dbReference type="Pfam" id="PF20256">
    <property type="entry name" value="MoCoBD_2"/>
    <property type="match status" value="1"/>
</dbReference>
<sequence>MTAAAPGPRTNMGQPVPRYDAAAKVTGRATYASDMPLDNPAYAFLVTSAIAKGRIDRFDLDDAKRVRGVIDIVTHENAPKLKESKLYSNGGYAGTTIQPLKSAEIAHDGQIIAVVVAESYEAAREAANRVKVSYSAATPSATFDSPGTTTAAAKGQNSQFKEDPKVGDFAKAFDAAEVKLTASYETPTQHHNPLELFTTSCAWMGDNLVIYEGSQYVHGLKNGVAEQLGIDADKVRVVNPYVGGGFGSRGSMTPRTAIIAAMARRLNRPIKLVPTRDQGFTITTHRAETRHEIKLGASRDGRLVALRHEGAEVSSRPDAYCVGGTKTTTRLYACPNVDSLVSIVRADRNTPGFMRSPPEVPYLFALESALDELAVKLNMDPVELRRINDATRDPIDGKPYTSRSLMACFDEAAKAFGWSQRSPQPKSISDGDWLIGYGCAATCYPTLAGPSAARVRLQRDGRTRVEIAGHEIGTGAYTVIAQTAAERLGVSLEKVAVFMGDSDLPPAPVAGGSNSTASTCSAVMMVCDQIRQRLFKALMPSDSLADKAKETVGISPAPSTQAAKGDRSLDIEKAFDALGVGVVEEYGEWKPEGAPLDSFRAMHSGQVRLIGGHQMKDQIAYAFGAEFVEVRINRFTHEIRCPRLVGAFAAGRIMNPRTARSQLMGGLIWGMSSALLEATEIDERNARYVNDNLADYLVPVNADVPGVEVILLSEEDDRINPVGVKGLGELGNVGTNAAICNAVYHATGQRIRRLPVRLEDIEL</sequence>
<gene>
    <name evidence="4" type="ORF">AOQ72_08890</name>
</gene>
<dbReference type="InterPro" id="IPR037165">
    <property type="entry name" value="AldOxase/xan_DH_Mopterin-bd_sf"/>
</dbReference>
<dbReference type="InterPro" id="IPR000674">
    <property type="entry name" value="Ald_Oxase/Xan_DH_a/b"/>
</dbReference>
<keyword evidence="1" id="KW-0500">Molybdenum</keyword>
<reference evidence="4 5" key="1">
    <citation type="submission" date="2015-09" db="EMBL/GenBank/DDBJ databases">
        <title>Draft Genome Sequence of the Strain BR 3267 (Bradyrhizobium yuanmingense) recommended as inoculant for cowpea in Brazil.</title>
        <authorList>
            <person name="Simoes-Araujo J.L."/>
            <person name="Zilli J.E."/>
        </authorList>
    </citation>
    <scope>NUCLEOTIDE SEQUENCE [LARGE SCALE GENOMIC DNA]</scope>
    <source>
        <strain evidence="4 5">BR3267</strain>
    </source>
</reference>
<dbReference type="SUPFAM" id="SSF56003">
    <property type="entry name" value="Molybdenum cofactor-binding domain"/>
    <property type="match status" value="1"/>
</dbReference>
<feature type="domain" description="Aldehyde oxidase/xanthine dehydrogenase a/b hammerhead" evidence="3">
    <location>
        <begin position="26"/>
        <end position="138"/>
    </location>
</feature>
<proteinExistence type="predicted"/>
<dbReference type="InterPro" id="IPR016208">
    <property type="entry name" value="Ald_Oxase/xanthine_DH-like"/>
</dbReference>
<dbReference type="OrthoDB" id="8428274at2"/>
<dbReference type="AlphaFoldDB" id="A0A0R3D1U1"/>
<keyword evidence="2" id="KW-0560">Oxidoreductase</keyword>
<protein>
    <submittedName>
        <fullName evidence="4">Xanthine dehydrogenase</fullName>
    </submittedName>
</protein>
<dbReference type="GO" id="GO:0005506">
    <property type="term" value="F:iron ion binding"/>
    <property type="evidence" value="ECO:0007669"/>
    <property type="project" value="InterPro"/>
</dbReference>
<dbReference type="SMART" id="SM01008">
    <property type="entry name" value="Ald_Xan_dh_C"/>
    <property type="match status" value="1"/>
</dbReference>
<dbReference type="STRING" id="108015.GA0061099_1007299"/>
<dbReference type="PANTHER" id="PTHR11908">
    <property type="entry name" value="XANTHINE DEHYDROGENASE"/>
    <property type="match status" value="1"/>
</dbReference>
<dbReference type="InterPro" id="IPR036856">
    <property type="entry name" value="Ald_Oxase/Xan_DH_a/b_sf"/>
</dbReference>